<comment type="caution">
    <text evidence="1">The sequence shown here is derived from an EMBL/GenBank/DDBJ whole genome shotgun (WGS) entry which is preliminary data.</text>
</comment>
<accession>A0A419SLS6</accession>
<dbReference type="AlphaFoldDB" id="A0A419SLS6"/>
<protein>
    <submittedName>
        <fullName evidence="1">Uncharacterized protein</fullName>
    </submittedName>
</protein>
<proteinExistence type="predicted"/>
<organism evidence="1 2">
    <name type="scientific">Ammoniphilus oxalaticus</name>
    <dbReference type="NCBI Taxonomy" id="66863"/>
    <lineage>
        <taxon>Bacteria</taxon>
        <taxon>Bacillati</taxon>
        <taxon>Bacillota</taxon>
        <taxon>Bacilli</taxon>
        <taxon>Bacillales</taxon>
        <taxon>Paenibacillaceae</taxon>
        <taxon>Aneurinibacillus group</taxon>
        <taxon>Ammoniphilus</taxon>
    </lineage>
</organism>
<dbReference type="EMBL" id="MCHY01000007">
    <property type="protein sequence ID" value="RKD25033.1"/>
    <property type="molecule type" value="Genomic_DNA"/>
</dbReference>
<sequence length="80" mass="9126">MRWLGQTVTGKIALHLFCSLGFNIDKQYISRDTLFPRVQLTVPDADSKLRKSFNKVTKSATILTNSRAKLTKISLILIFR</sequence>
<gene>
    <name evidence="1" type="ORF">BEP19_04190</name>
</gene>
<dbReference type="Proteomes" id="UP000284219">
    <property type="component" value="Unassembled WGS sequence"/>
</dbReference>
<evidence type="ECO:0000313" key="1">
    <source>
        <dbReference type="EMBL" id="RKD25033.1"/>
    </source>
</evidence>
<reference evidence="1 2" key="1">
    <citation type="submission" date="2016-08" db="EMBL/GenBank/DDBJ databases">
        <title>Novel Firmicute Genomes.</title>
        <authorList>
            <person name="Poppleton D.I."/>
            <person name="Gribaldo S."/>
        </authorList>
    </citation>
    <scope>NUCLEOTIDE SEQUENCE [LARGE SCALE GENOMIC DNA]</scope>
    <source>
        <strain evidence="1 2">RAOx-1</strain>
    </source>
</reference>
<evidence type="ECO:0000313" key="2">
    <source>
        <dbReference type="Proteomes" id="UP000284219"/>
    </source>
</evidence>
<keyword evidence="2" id="KW-1185">Reference proteome</keyword>
<name>A0A419SLS6_9BACL</name>